<feature type="compositionally biased region" description="Low complexity" evidence="7">
    <location>
        <begin position="491"/>
        <end position="501"/>
    </location>
</feature>
<keyword evidence="3" id="KW-0808">Transferase</keyword>
<evidence type="ECO:0000256" key="7">
    <source>
        <dbReference type="SAM" id="MobiDB-lite"/>
    </source>
</evidence>
<dbReference type="Gene3D" id="3.30.1600.10">
    <property type="entry name" value="SIR2/SIRT2 'Small Domain"/>
    <property type="match status" value="1"/>
</dbReference>
<sequence length="902" mass="99255">MTLLLPLEPSVPPPSHPIFVNKPSNSQDQIDKVIKTILKAKRIVVVCGAGISVHAGIPDFRSPEGLFQSLKKGNPKEALASGKDLFDASVFGSETMTSLFCQMISQLSDLSEAAQPTPFHRLLHTLDTTGKLLRVYTQNIDAIEEKCGLTFGVPDFESKRAKARAKGKETPKETNPSTPVPTPTPVDEGSNPNADTGSSTSRLPTPSSSSAFLPRCIPLHGTLQTLHCQVCKHSFPLSPYLSSLSSGIPPDCPECISMEKTRQLIGKRARGIGKLRPSVVLYNEEHKDGEGVGHVVSRDLMGGKGKSGADLLLVVGTSLKVPGTKRMVREFAKAVHSRGSASAKEAEKDKEKDKKEKEKEKERDETNSGSASPGPEDAQSQQPMKALYLNLDFPVPTREWEGVFDAWIQGDAQTFAEMLRDEIERDTRAKEVAKENADERKRKRELKEKEKEQQALSAEDRTEKSTKSNKSKPSKNEGLPKKRKTEKESDSTPSSSHSTTPVKKKKLMVLLPTPKSLLKSKSASANHRSEFESSPSGSSKRKQKQEDVHVQLPLTAPPHHISFDSAPALPSPPSPNPPLLSPIRRSSHPITSFMSTDHGRKCHTTAENHIEHQSTHPHYSSHSSPNNIPRTPISKQHPSNLNWTLPTPDQSPALGSPTPHQQQHHPQRHSLSRPRLHHEQASWPPYRLSPPPSDDYHYYAYDHYSFNSEYSHDFVSSKSKSSGNSTRTKSRSRSPIRRAYSSSRTHTTTYFGARISSSPPRLIPRNSGNSRSHSRSRGSGSSGQTSRSSSSSLISTPVESESESESETETEEAEVEAELETDVEMTAEDDRPFVPRSRVTEKMSSFGLPLPTSHHISDADMDMEVDIESISDDDSGMTSPVDDFRNRLGLGMSCVRTTQVAG</sequence>
<feature type="compositionally biased region" description="Polar residues" evidence="7">
    <location>
        <begin position="740"/>
        <end position="759"/>
    </location>
</feature>
<feature type="compositionally biased region" description="Basic and acidic residues" evidence="7">
    <location>
        <begin position="474"/>
        <end position="490"/>
    </location>
</feature>
<evidence type="ECO:0000313" key="10">
    <source>
        <dbReference type="Proteomes" id="UP001498398"/>
    </source>
</evidence>
<dbReference type="PANTHER" id="PTHR11085">
    <property type="entry name" value="NAD-DEPENDENT PROTEIN DEACYLASE SIRTUIN-5, MITOCHONDRIAL-RELATED"/>
    <property type="match status" value="1"/>
</dbReference>
<dbReference type="SUPFAM" id="SSF52467">
    <property type="entry name" value="DHS-like NAD/FAD-binding domain"/>
    <property type="match status" value="1"/>
</dbReference>
<keyword evidence="6" id="KW-0862">Zinc</keyword>
<comment type="caution">
    <text evidence="9">The sequence shown here is derived from an EMBL/GenBank/DDBJ whole genome shotgun (WGS) entry which is preliminary data.</text>
</comment>
<feature type="compositionally biased region" description="Basic and acidic residues" evidence="7">
    <location>
        <begin position="162"/>
        <end position="172"/>
    </location>
</feature>
<keyword evidence="10" id="KW-1185">Reference proteome</keyword>
<feature type="compositionally biased region" description="Basic and acidic residues" evidence="7">
    <location>
        <begin position="604"/>
        <end position="614"/>
    </location>
</feature>
<protein>
    <recommendedName>
        <fullName evidence="8">Deacetylase sirtuin-type domain-containing protein</fullName>
    </recommendedName>
</protein>
<feature type="region of interest" description="Disordered" evidence="7">
    <location>
        <begin position="333"/>
        <end position="382"/>
    </location>
</feature>
<dbReference type="InterPro" id="IPR050134">
    <property type="entry name" value="NAD-dep_sirtuin_deacylases"/>
</dbReference>
<evidence type="ECO:0000256" key="4">
    <source>
        <dbReference type="ARBA" id="ARBA00023027"/>
    </source>
</evidence>
<feature type="binding site" evidence="6">
    <location>
        <position position="252"/>
    </location>
    <ligand>
        <name>Zn(2+)</name>
        <dbReference type="ChEBI" id="CHEBI:29105"/>
    </ligand>
</feature>
<comment type="subcellular location">
    <subcellularLocation>
        <location evidence="1">Mitochondrion</location>
    </subcellularLocation>
</comment>
<feature type="compositionally biased region" description="Low complexity" evidence="7">
    <location>
        <begin position="767"/>
        <end position="799"/>
    </location>
</feature>
<feature type="binding site" evidence="6">
    <location>
        <position position="231"/>
    </location>
    <ligand>
        <name>Zn(2+)</name>
        <dbReference type="ChEBI" id="CHEBI:29105"/>
    </ligand>
</feature>
<accession>A0ABR1JI47</accession>
<feature type="domain" description="Deacetylase sirtuin-type" evidence="8">
    <location>
        <begin position="23"/>
        <end position="401"/>
    </location>
</feature>
<dbReference type="Proteomes" id="UP001498398">
    <property type="component" value="Unassembled WGS sequence"/>
</dbReference>
<comment type="similarity">
    <text evidence="2">Belongs to the sirtuin family. Class I subfamily.</text>
</comment>
<evidence type="ECO:0000256" key="3">
    <source>
        <dbReference type="ARBA" id="ARBA00022679"/>
    </source>
</evidence>
<feature type="binding site" evidence="6">
    <location>
        <position position="228"/>
    </location>
    <ligand>
        <name>Zn(2+)</name>
        <dbReference type="ChEBI" id="CHEBI:29105"/>
    </ligand>
</feature>
<feature type="compositionally biased region" description="Basic and acidic residues" evidence="7">
    <location>
        <begin position="425"/>
        <end position="466"/>
    </location>
</feature>
<feature type="compositionally biased region" description="Basic and acidic residues" evidence="7">
    <location>
        <begin position="344"/>
        <end position="366"/>
    </location>
</feature>
<keyword evidence="5" id="KW-0496">Mitochondrion</keyword>
<dbReference type="InterPro" id="IPR026591">
    <property type="entry name" value="Sirtuin_cat_small_dom_sf"/>
</dbReference>
<organism evidence="9 10">
    <name type="scientific">Marasmiellus scandens</name>
    <dbReference type="NCBI Taxonomy" id="2682957"/>
    <lineage>
        <taxon>Eukaryota</taxon>
        <taxon>Fungi</taxon>
        <taxon>Dikarya</taxon>
        <taxon>Basidiomycota</taxon>
        <taxon>Agaricomycotina</taxon>
        <taxon>Agaricomycetes</taxon>
        <taxon>Agaricomycetidae</taxon>
        <taxon>Agaricales</taxon>
        <taxon>Marasmiineae</taxon>
        <taxon>Omphalotaceae</taxon>
        <taxon>Marasmiellus</taxon>
    </lineage>
</organism>
<feature type="compositionally biased region" description="Polar residues" evidence="7">
    <location>
        <begin position="625"/>
        <end position="650"/>
    </location>
</feature>
<evidence type="ECO:0000313" key="9">
    <source>
        <dbReference type="EMBL" id="KAK7461973.1"/>
    </source>
</evidence>
<keyword evidence="4" id="KW-0520">NAD</keyword>
<dbReference type="Gene3D" id="3.40.50.1220">
    <property type="entry name" value="TPP-binding domain"/>
    <property type="match status" value="2"/>
</dbReference>
<dbReference type="InterPro" id="IPR026590">
    <property type="entry name" value="Ssirtuin_cat_dom"/>
</dbReference>
<evidence type="ECO:0000259" key="8">
    <source>
        <dbReference type="PROSITE" id="PS50305"/>
    </source>
</evidence>
<feature type="binding site" evidence="6">
    <location>
        <position position="255"/>
    </location>
    <ligand>
        <name>Zn(2+)</name>
        <dbReference type="ChEBI" id="CHEBI:29105"/>
    </ligand>
</feature>
<evidence type="ECO:0000256" key="5">
    <source>
        <dbReference type="ARBA" id="ARBA00023128"/>
    </source>
</evidence>
<evidence type="ECO:0000256" key="6">
    <source>
        <dbReference type="PROSITE-ProRule" id="PRU00236"/>
    </source>
</evidence>
<dbReference type="PROSITE" id="PS50305">
    <property type="entry name" value="SIRTUIN"/>
    <property type="match status" value="1"/>
</dbReference>
<feature type="region of interest" description="Disordered" evidence="7">
    <location>
        <begin position="425"/>
        <end position="689"/>
    </location>
</feature>
<dbReference type="InterPro" id="IPR029035">
    <property type="entry name" value="DHS-like_NAD/FAD-binding_dom"/>
</dbReference>
<feature type="compositionally biased region" description="Low complexity" evidence="7">
    <location>
        <begin position="508"/>
        <end position="525"/>
    </location>
</feature>
<dbReference type="PANTHER" id="PTHR11085:SF15">
    <property type="entry name" value="NAD-DEPENDENT HISTONE DEACETYLASE HST4"/>
    <property type="match status" value="1"/>
</dbReference>
<dbReference type="EMBL" id="JBANRG010000012">
    <property type="protein sequence ID" value="KAK7461973.1"/>
    <property type="molecule type" value="Genomic_DNA"/>
</dbReference>
<evidence type="ECO:0000256" key="2">
    <source>
        <dbReference type="ARBA" id="ARBA00006924"/>
    </source>
</evidence>
<evidence type="ECO:0000256" key="1">
    <source>
        <dbReference type="ARBA" id="ARBA00004173"/>
    </source>
</evidence>
<feature type="compositionally biased region" description="Basic residues" evidence="7">
    <location>
        <begin position="662"/>
        <end position="676"/>
    </location>
</feature>
<feature type="active site" description="Proton acceptor" evidence="6">
    <location>
        <position position="220"/>
    </location>
</feature>
<feature type="compositionally biased region" description="Low complexity" evidence="7">
    <location>
        <begin position="716"/>
        <end position="727"/>
    </location>
</feature>
<feature type="region of interest" description="Disordered" evidence="7">
    <location>
        <begin position="714"/>
        <end position="828"/>
    </location>
</feature>
<feature type="compositionally biased region" description="Low complexity" evidence="7">
    <location>
        <begin position="198"/>
        <end position="207"/>
    </location>
</feature>
<dbReference type="Pfam" id="PF02146">
    <property type="entry name" value="SIR2"/>
    <property type="match status" value="2"/>
</dbReference>
<feature type="compositionally biased region" description="Acidic residues" evidence="7">
    <location>
        <begin position="800"/>
        <end position="827"/>
    </location>
</feature>
<reference evidence="9 10" key="1">
    <citation type="submission" date="2024-01" db="EMBL/GenBank/DDBJ databases">
        <title>A draft genome for the cacao thread blight pathogen Marasmiellus scandens.</title>
        <authorList>
            <person name="Baruah I.K."/>
            <person name="Leung J."/>
            <person name="Bukari Y."/>
            <person name="Amoako-Attah I."/>
            <person name="Meinhardt L.W."/>
            <person name="Bailey B.A."/>
            <person name="Cohen S.P."/>
        </authorList>
    </citation>
    <scope>NUCLEOTIDE SEQUENCE [LARGE SCALE GENOMIC DNA]</scope>
    <source>
        <strain evidence="9 10">GH-19</strain>
    </source>
</reference>
<gene>
    <name evidence="9" type="ORF">VKT23_008405</name>
</gene>
<dbReference type="InterPro" id="IPR003000">
    <property type="entry name" value="Sirtuin"/>
</dbReference>
<proteinExistence type="inferred from homology"/>
<keyword evidence="6" id="KW-0479">Metal-binding</keyword>
<feature type="compositionally biased region" description="Pro residues" evidence="7">
    <location>
        <begin position="569"/>
        <end position="580"/>
    </location>
</feature>
<feature type="region of interest" description="Disordered" evidence="7">
    <location>
        <begin position="162"/>
        <end position="207"/>
    </location>
</feature>
<name>A0ABR1JI47_9AGAR</name>